<keyword evidence="1" id="KW-0489">Methyltransferase</keyword>
<dbReference type="EC" id="2.1.1.63" evidence="1"/>
<proteinExistence type="predicted"/>
<gene>
    <name evidence="1" type="primary">MGT1</name>
    <name evidence="1" type="ORF">N8T08_001472</name>
</gene>
<reference evidence="1 2" key="1">
    <citation type="journal article" date="2023" name="ACS Omega">
        <title>Identification of the Neoaspergillic Acid Biosynthesis Gene Cluster by Establishing an In Vitro CRISPR-Ribonucleoprotein Genetic System in Aspergillus melleus.</title>
        <authorList>
            <person name="Yuan B."/>
            <person name="Grau M.F."/>
            <person name="Murata R.M."/>
            <person name="Torok T."/>
            <person name="Venkateswaran K."/>
            <person name="Stajich J.E."/>
            <person name="Wang C.C.C."/>
        </authorList>
    </citation>
    <scope>NUCLEOTIDE SEQUENCE [LARGE SCALE GENOMIC DNA]</scope>
    <source>
        <strain evidence="1 2">IMV 1140</strain>
    </source>
</reference>
<sequence>MEAQSTSPPTSPAQPPPSQQQQQQQQQQPPSPQPQDHKHAPQSISTSTRTTRSIHRIKSHPALSPFRRRIYLVLLSIPPGRWTTYAALARYMATTTTTTTSSSPLSSSNSPPSSTTTTTTNKPNPNPPGTKPRAKPKGAIGSARAVGTAMRTNPFAPDVPCHRVLASDGTLGGYMGDGPSTGGRNLQKKREMLEAEGVRFLGEGLEGKKGKGKGVRAVGECWVDFVG</sequence>
<keyword evidence="1" id="KW-0808">Transferase</keyword>
<comment type="caution">
    <text evidence="1">The sequence shown here is derived from an EMBL/GenBank/DDBJ whole genome shotgun (WGS) entry which is preliminary data.</text>
</comment>
<keyword evidence="2" id="KW-1185">Reference proteome</keyword>
<organism evidence="1 2">
    <name type="scientific">Aspergillus melleus</name>
    <dbReference type="NCBI Taxonomy" id="138277"/>
    <lineage>
        <taxon>Eukaryota</taxon>
        <taxon>Fungi</taxon>
        <taxon>Dikarya</taxon>
        <taxon>Ascomycota</taxon>
        <taxon>Pezizomycotina</taxon>
        <taxon>Eurotiomycetes</taxon>
        <taxon>Eurotiomycetidae</taxon>
        <taxon>Eurotiales</taxon>
        <taxon>Aspergillaceae</taxon>
        <taxon>Aspergillus</taxon>
        <taxon>Aspergillus subgen. Circumdati</taxon>
    </lineage>
</organism>
<dbReference type="Proteomes" id="UP001177260">
    <property type="component" value="Unassembled WGS sequence"/>
</dbReference>
<name>A0ACC3BA54_9EURO</name>
<dbReference type="EMBL" id="JAOPJF010000012">
    <property type="protein sequence ID" value="KAK1147390.1"/>
    <property type="molecule type" value="Genomic_DNA"/>
</dbReference>
<protein>
    <submittedName>
        <fullName evidence="1">Methylated-DNA--protein-cysteine methyltransferase</fullName>
        <ecNumber evidence="1">2.1.1.63</ecNumber>
    </submittedName>
</protein>
<accession>A0ACC3BA54</accession>
<evidence type="ECO:0000313" key="2">
    <source>
        <dbReference type="Proteomes" id="UP001177260"/>
    </source>
</evidence>
<evidence type="ECO:0000313" key="1">
    <source>
        <dbReference type="EMBL" id="KAK1147390.1"/>
    </source>
</evidence>